<proteinExistence type="predicted"/>
<sequence>MSTPRPPVLLQLGGIEDFETATAMLRATGARRHSQGSGRRGSGNSRTFVIDRDLTAEQAAALVDFIAYGTAQGFLTVQTNPPELDYNGAEDWWETA</sequence>
<reference evidence="1 2" key="1">
    <citation type="journal article" date="2023" name="Microb. Genom.">
        <title>Mesoterricola silvestris gen. nov., sp. nov., Mesoterricola sediminis sp. nov., Geothrix oryzae sp. nov., Geothrix edaphica sp. nov., Geothrix rubra sp. nov., and Geothrix limicola sp. nov., six novel members of Acidobacteriota isolated from soils.</title>
        <authorList>
            <person name="Weisberg A.J."/>
            <person name="Pearce E."/>
            <person name="Kramer C.G."/>
            <person name="Chang J.H."/>
            <person name="Clarke C.R."/>
        </authorList>
    </citation>
    <scope>NUCLEOTIDE SEQUENCE [LARGE SCALE GENOMIC DNA]</scope>
    <source>
        <strain evidence="1 2">NE20-4-1</strain>
    </source>
</reference>
<evidence type="ECO:0000313" key="1">
    <source>
        <dbReference type="EMBL" id="MDX3042630.1"/>
    </source>
</evidence>
<dbReference type="RefSeq" id="WP_193382932.1">
    <property type="nucleotide sequence ID" value="NZ_JABXWI010000031.1"/>
</dbReference>
<organism evidence="1 2">
    <name type="scientific">Streptomyces caniscabiei</name>
    <dbReference type="NCBI Taxonomy" id="2746961"/>
    <lineage>
        <taxon>Bacteria</taxon>
        <taxon>Bacillati</taxon>
        <taxon>Actinomycetota</taxon>
        <taxon>Actinomycetes</taxon>
        <taxon>Kitasatosporales</taxon>
        <taxon>Streptomycetaceae</taxon>
        <taxon>Streptomyces</taxon>
    </lineage>
</organism>
<keyword evidence="2" id="KW-1185">Reference proteome</keyword>
<dbReference type="EMBL" id="JARAWJ010000039">
    <property type="protein sequence ID" value="MDX3042630.1"/>
    <property type="molecule type" value="Genomic_DNA"/>
</dbReference>
<protein>
    <submittedName>
        <fullName evidence="1">Uncharacterized protein</fullName>
    </submittedName>
</protein>
<name>A0ABU4MZ64_9ACTN</name>
<dbReference type="Proteomes" id="UP001282474">
    <property type="component" value="Unassembled WGS sequence"/>
</dbReference>
<evidence type="ECO:0000313" key="2">
    <source>
        <dbReference type="Proteomes" id="UP001282474"/>
    </source>
</evidence>
<accession>A0ABU4MZ64</accession>
<comment type="caution">
    <text evidence="1">The sequence shown here is derived from an EMBL/GenBank/DDBJ whole genome shotgun (WGS) entry which is preliminary data.</text>
</comment>
<gene>
    <name evidence="1" type="ORF">PV383_36420</name>
</gene>